<dbReference type="RefSeq" id="WP_380600262.1">
    <property type="nucleotide sequence ID" value="NZ_JBHSDU010000004.1"/>
</dbReference>
<name>A0ABV8SX46_9GAMM</name>
<evidence type="ECO:0000313" key="4">
    <source>
        <dbReference type="Proteomes" id="UP001595904"/>
    </source>
</evidence>
<feature type="domain" description="HTH cro/C1-type" evidence="2">
    <location>
        <begin position="40"/>
        <end position="75"/>
    </location>
</feature>
<evidence type="ECO:0000313" key="3">
    <source>
        <dbReference type="EMBL" id="MFC4311592.1"/>
    </source>
</evidence>
<dbReference type="SUPFAM" id="SSF47413">
    <property type="entry name" value="lambda repressor-like DNA-binding domains"/>
    <property type="match status" value="1"/>
</dbReference>
<feature type="region of interest" description="Disordered" evidence="1">
    <location>
        <begin position="83"/>
        <end position="102"/>
    </location>
</feature>
<dbReference type="InterPro" id="IPR010982">
    <property type="entry name" value="Lambda_DNA-bd_dom_sf"/>
</dbReference>
<dbReference type="InterPro" id="IPR001387">
    <property type="entry name" value="Cro/C1-type_HTH"/>
</dbReference>
<gene>
    <name evidence="3" type="ORF">ACFPN2_21010</name>
</gene>
<evidence type="ECO:0000259" key="2">
    <source>
        <dbReference type="PROSITE" id="PS50943"/>
    </source>
</evidence>
<keyword evidence="4" id="KW-1185">Reference proteome</keyword>
<sequence>MGRSPESPFVRTVKRAFADALVAEIRRSRLGRDDAAKSGNVSRAYLQLLLAADRHATIGTLISLAEGLGLRPEELMAKTMEHLDRLRPAPERTEPPSERSAT</sequence>
<dbReference type="PROSITE" id="PS50943">
    <property type="entry name" value="HTH_CROC1"/>
    <property type="match status" value="1"/>
</dbReference>
<dbReference type="EMBL" id="JBHSDU010000004">
    <property type="protein sequence ID" value="MFC4311592.1"/>
    <property type="molecule type" value="Genomic_DNA"/>
</dbReference>
<comment type="caution">
    <text evidence="3">The sequence shown here is derived from an EMBL/GenBank/DDBJ whole genome shotgun (WGS) entry which is preliminary data.</text>
</comment>
<dbReference type="Gene3D" id="1.10.260.40">
    <property type="entry name" value="lambda repressor-like DNA-binding domains"/>
    <property type="match status" value="1"/>
</dbReference>
<evidence type="ECO:0000256" key="1">
    <source>
        <dbReference type="SAM" id="MobiDB-lite"/>
    </source>
</evidence>
<organism evidence="3 4">
    <name type="scientific">Steroidobacter flavus</name>
    <dbReference type="NCBI Taxonomy" id="1842136"/>
    <lineage>
        <taxon>Bacteria</taxon>
        <taxon>Pseudomonadati</taxon>
        <taxon>Pseudomonadota</taxon>
        <taxon>Gammaproteobacteria</taxon>
        <taxon>Steroidobacterales</taxon>
        <taxon>Steroidobacteraceae</taxon>
        <taxon>Steroidobacter</taxon>
    </lineage>
</organism>
<protein>
    <recommendedName>
        <fullName evidence="2">HTH cro/C1-type domain-containing protein</fullName>
    </recommendedName>
</protein>
<reference evidence="4" key="1">
    <citation type="journal article" date="2019" name="Int. J. Syst. Evol. Microbiol.">
        <title>The Global Catalogue of Microorganisms (GCM) 10K type strain sequencing project: providing services to taxonomists for standard genome sequencing and annotation.</title>
        <authorList>
            <consortium name="The Broad Institute Genomics Platform"/>
            <consortium name="The Broad Institute Genome Sequencing Center for Infectious Disease"/>
            <person name="Wu L."/>
            <person name="Ma J."/>
        </authorList>
    </citation>
    <scope>NUCLEOTIDE SEQUENCE [LARGE SCALE GENOMIC DNA]</scope>
    <source>
        <strain evidence="4">CGMCC 1.10759</strain>
    </source>
</reference>
<accession>A0ABV8SX46</accession>
<proteinExistence type="predicted"/>
<dbReference type="Proteomes" id="UP001595904">
    <property type="component" value="Unassembled WGS sequence"/>
</dbReference>